<keyword evidence="4" id="KW-1185">Reference proteome</keyword>
<evidence type="ECO:0000259" key="2">
    <source>
        <dbReference type="Pfam" id="PF07833"/>
    </source>
</evidence>
<dbReference type="SUPFAM" id="SSF55383">
    <property type="entry name" value="Copper amine oxidase, domain N"/>
    <property type="match status" value="1"/>
</dbReference>
<dbReference type="Proteomes" id="UP000295636">
    <property type="component" value="Unassembled WGS sequence"/>
</dbReference>
<dbReference type="AlphaFoldDB" id="A0A4R5KDG6"/>
<dbReference type="OrthoDB" id="337615at2"/>
<evidence type="ECO:0000313" key="3">
    <source>
        <dbReference type="EMBL" id="TDF92952.1"/>
    </source>
</evidence>
<gene>
    <name evidence="3" type="ORF">E1757_28135</name>
</gene>
<dbReference type="Pfam" id="PF07833">
    <property type="entry name" value="Cu_amine_oxidN1"/>
    <property type="match status" value="1"/>
</dbReference>
<reference evidence="3 4" key="1">
    <citation type="submission" date="2019-03" db="EMBL/GenBank/DDBJ databases">
        <title>This is whole genome sequence of Paenibacillus sp MS74 strain.</title>
        <authorList>
            <person name="Trinh H.N."/>
        </authorList>
    </citation>
    <scope>NUCLEOTIDE SEQUENCE [LARGE SCALE GENOMIC DNA]</scope>
    <source>
        <strain evidence="3 4">MS74</strain>
    </source>
</reference>
<keyword evidence="1" id="KW-0732">Signal</keyword>
<evidence type="ECO:0000313" key="4">
    <source>
        <dbReference type="Proteomes" id="UP000295636"/>
    </source>
</evidence>
<comment type="caution">
    <text evidence="3">The sequence shown here is derived from an EMBL/GenBank/DDBJ whole genome shotgun (WGS) entry which is preliminary data.</text>
</comment>
<accession>A0A4R5KDG6</accession>
<sequence>MHTFFKRKIRVAMATLLIFTLGNVSGLSASTSLKEIKAYLDESIHIVVKGIPFIVNDDEGRPLPPINYNGNIYLPLRSVADATGMNVEWDDSSRTARVEEYKNNINVSESKYMLKSNDNRVQITLPEVWEKFAEVKVQDGFTLAANFNDRKDFLAIVREKKDNTDIKSLNDYSINALMGMNSAYYIKEELISKPIIQGYPAKQYEIHSLINNKRFVYLITYIETKDSFYRLIFSCTLDHYNQVKDVYKDISMSFKEINNN</sequence>
<name>A0A4R5KDG6_9BACL</name>
<feature type="domain" description="Copper amine oxidase-like N-terminal" evidence="2">
    <location>
        <begin position="63"/>
        <end position="123"/>
    </location>
</feature>
<feature type="chain" id="PRO_5020904064" description="Copper amine oxidase-like N-terminal domain-containing protein" evidence="1">
    <location>
        <begin position="30"/>
        <end position="260"/>
    </location>
</feature>
<protein>
    <recommendedName>
        <fullName evidence="2">Copper amine oxidase-like N-terminal domain-containing protein</fullName>
    </recommendedName>
</protein>
<dbReference type="Gene3D" id="3.30.457.10">
    <property type="entry name" value="Copper amine oxidase-like, N-terminal domain"/>
    <property type="match status" value="1"/>
</dbReference>
<feature type="signal peptide" evidence="1">
    <location>
        <begin position="1"/>
        <end position="29"/>
    </location>
</feature>
<dbReference type="InterPro" id="IPR036582">
    <property type="entry name" value="Mao_N_sf"/>
</dbReference>
<dbReference type="EMBL" id="SMRT01000018">
    <property type="protein sequence ID" value="TDF92952.1"/>
    <property type="molecule type" value="Genomic_DNA"/>
</dbReference>
<dbReference type="RefSeq" id="WP_133234498.1">
    <property type="nucleotide sequence ID" value="NZ_SMRT01000018.1"/>
</dbReference>
<dbReference type="InterPro" id="IPR012854">
    <property type="entry name" value="Cu_amine_oxidase-like_N"/>
</dbReference>
<proteinExistence type="predicted"/>
<organism evidence="3 4">
    <name type="scientific">Paenibacillus piri</name>
    <dbReference type="NCBI Taxonomy" id="2547395"/>
    <lineage>
        <taxon>Bacteria</taxon>
        <taxon>Bacillati</taxon>
        <taxon>Bacillota</taxon>
        <taxon>Bacilli</taxon>
        <taxon>Bacillales</taxon>
        <taxon>Paenibacillaceae</taxon>
        <taxon>Paenibacillus</taxon>
    </lineage>
</organism>
<evidence type="ECO:0000256" key="1">
    <source>
        <dbReference type="SAM" id="SignalP"/>
    </source>
</evidence>